<feature type="transmembrane region" description="Helical" evidence="1">
    <location>
        <begin position="187"/>
        <end position="212"/>
    </location>
</feature>
<keyword evidence="1" id="KW-0472">Membrane</keyword>
<feature type="transmembrane region" description="Helical" evidence="1">
    <location>
        <begin position="96"/>
        <end position="117"/>
    </location>
</feature>
<comment type="caution">
    <text evidence="2">The sequence shown here is derived from an EMBL/GenBank/DDBJ whole genome shotgun (WGS) entry which is preliminary data.</text>
</comment>
<dbReference type="Proteomes" id="UP000681356">
    <property type="component" value="Unassembled WGS sequence"/>
</dbReference>
<gene>
    <name evidence="2" type="ORF">KB874_02875</name>
</gene>
<evidence type="ECO:0000256" key="1">
    <source>
        <dbReference type="SAM" id="Phobius"/>
    </source>
</evidence>
<feature type="transmembrane region" description="Helical" evidence="1">
    <location>
        <begin position="53"/>
        <end position="75"/>
    </location>
</feature>
<evidence type="ECO:0000313" key="3">
    <source>
        <dbReference type="Proteomes" id="UP000681356"/>
    </source>
</evidence>
<evidence type="ECO:0000313" key="2">
    <source>
        <dbReference type="EMBL" id="MBS0123066.1"/>
    </source>
</evidence>
<reference evidence="2" key="1">
    <citation type="submission" date="2021-04" db="EMBL/GenBank/DDBJ databases">
        <authorList>
            <person name="Yoon J."/>
        </authorList>
    </citation>
    <scope>NUCLEOTIDE SEQUENCE</scope>
    <source>
        <strain evidence="2">KMU-90</strain>
    </source>
</reference>
<proteinExistence type="predicted"/>
<accession>A0A8J7WCB0</accession>
<dbReference type="InterPro" id="IPR018688">
    <property type="entry name" value="PpoB2-like"/>
</dbReference>
<sequence>MIRARDALWLGFFAAILAAWGWLYLMARAADVDWLGRPGLWAETLAALCTGPGASVAGFAAVWAMWAAMGAAMMLPTMLPVLRTYQRLPVADTHGMAGLIGGYLAIWGGFAVLAAGAQVGLSALGWLDASGAVTLAAVQGGLLVIAGLYQFSQYKDSCQSACLSPMSFFIGRYRPGTRGAVRMGLELGALCVGCCWAIMALGFVGGVMNLAWMGLATLFMVLEKLPQVGRVLTRPAGGVLVASGAWVALQGFTGG</sequence>
<keyword evidence="1" id="KW-1133">Transmembrane helix</keyword>
<dbReference type="AlphaFoldDB" id="A0A8J7WCB0"/>
<organism evidence="2 3">
    <name type="scientific">Thetidibacter halocola</name>
    <dbReference type="NCBI Taxonomy" id="2827239"/>
    <lineage>
        <taxon>Bacteria</taxon>
        <taxon>Pseudomonadati</taxon>
        <taxon>Pseudomonadota</taxon>
        <taxon>Alphaproteobacteria</taxon>
        <taxon>Rhodobacterales</taxon>
        <taxon>Roseobacteraceae</taxon>
        <taxon>Thetidibacter</taxon>
    </lineage>
</organism>
<keyword evidence="3" id="KW-1185">Reference proteome</keyword>
<dbReference type="EMBL" id="JAGTUU010000001">
    <property type="protein sequence ID" value="MBS0123066.1"/>
    <property type="molecule type" value="Genomic_DNA"/>
</dbReference>
<feature type="transmembrane region" description="Helical" evidence="1">
    <location>
        <begin position="129"/>
        <end position="149"/>
    </location>
</feature>
<dbReference type="Pfam" id="PF09948">
    <property type="entry name" value="PpoB2"/>
    <property type="match status" value="1"/>
</dbReference>
<protein>
    <submittedName>
        <fullName evidence="2">DUF2182 domain-containing protein</fullName>
    </submittedName>
</protein>
<keyword evidence="1" id="KW-0812">Transmembrane</keyword>
<dbReference type="RefSeq" id="WP_212535027.1">
    <property type="nucleotide sequence ID" value="NZ_JAGTUU010000001.1"/>
</dbReference>
<name>A0A8J7WCB0_9RHOB</name>